<proteinExistence type="predicted"/>
<keyword evidence="1" id="KW-0732">Signal</keyword>
<reference evidence="4" key="1">
    <citation type="journal article" date="2019" name="Int. J. Syst. Evol. Microbiol.">
        <title>The Global Catalogue of Microorganisms (GCM) 10K type strain sequencing project: providing services to taxonomists for standard genome sequencing and annotation.</title>
        <authorList>
            <consortium name="The Broad Institute Genomics Platform"/>
            <consortium name="The Broad Institute Genome Sequencing Center for Infectious Disease"/>
            <person name="Wu L."/>
            <person name="Ma J."/>
        </authorList>
    </citation>
    <scope>NUCLEOTIDE SEQUENCE [LARGE SCALE GENOMIC DNA]</scope>
    <source>
        <strain evidence="4">JCM 17459</strain>
    </source>
</reference>
<organism evidence="3 4">
    <name type="scientific">Georgenia daeguensis</name>
    <dbReference type="NCBI Taxonomy" id="908355"/>
    <lineage>
        <taxon>Bacteria</taxon>
        <taxon>Bacillati</taxon>
        <taxon>Actinomycetota</taxon>
        <taxon>Actinomycetes</taxon>
        <taxon>Micrococcales</taxon>
        <taxon>Bogoriellaceae</taxon>
        <taxon>Georgenia</taxon>
    </lineage>
</organism>
<feature type="chain" id="PRO_5045393189" description="DUF8094 domain-containing protein" evidence="1">
    <location>
        <begin position="25"/>
        <end position="344"/>
    </location>
</feature>
<evidence type="ECO:0000313" key="4">
    <source>
        <dbReference type="Proteomes" id="UP001499841"/>
    </source>
</evidence>
<feature type="signal peptide" evidence="1">
    <location>
        <begin position="1"/>
        <end position="24"/>
    </location>
</feature>
<name>A0ABP8EWS7_9MICO</name>
<evidence type="ECO:0000256" key="1">
    <source>
        <dbReference type="SAM" id="SignalP"/>
    </source>
</evidence>
<gene>
    <name evidence="3" type="ORF">GCM10022262_28250</name>
</gene>
<accession>A0ABP8EWS7</accession>
<feature type="domain" description="DUF8094" evidence="2">
    <location>
        <begin position="51"/>
        <end position="315"/>
    </location>
</feature>
<dbReference type="RefSeq" id="WP_345042415.1">
    <property type="nucleotide sequence ID" value="NZ_BAABBA010000014.1"/>
</dbReference>
<dbReference type="InterPro" id="IPR058407">
    <property type="entry name" value="DUF8094"/>
</dbReference>
<evidence type="ECO:0000259" key="2">
    <source>
        <dbReference type="Pfam" id="PF26366"/>
    </source>
</evidence>
<dbReference type="Pfam" id="PF26366">
    <property type="entry name" value="DUF8094"/>
    <property type="match status" value="1"/>
</dbReference>
<keyword evidence="4" id="KW-1185">Reference proteome</keyword>
<sequence>MSIRTSRRLRTTLAGTGLSLALLAGCSTDVPQPQPDEVAETPPAALDEDRLGRVLEEVQTTVAEADEARDPELLKPRVGGPALDMRAAEYKLAEATDGDSAPDPLTTAPQVAAVPAAEDFPRPAVVITQVPEGANLPLLLVLAQSTARDPYKMWGWVTLFPGIETPAMSHPDAGSAVVPLDTDTLVMPPAEVVERYVDTLNKSDSEYAEQFAEDPFKESSRTTTTELDDAIKAAGEASISAAAGDDGPIALATADGGAIVVGELRSTLTLRKTVPGSELRAGGTLGALLGDNTEVLGTVSGVSDVLMAFYVPPADAEEKTIRPLGATTVLTEVTRDDAAAPAEE</sequence>
<protein>
    <recommendedName>
        <fullName evidence="2">DUF8094 domain-containing protein</fullName>
    </recommendedName>
</protein>
<dbReference type="PROSITE" id="PS51257">
    <property type="entry name" value="PROKAR_LIPOPROTEIN"/>
    <property type="match status" value="1"/>
</dbReference>
<comment type="caution">
    <text evidence="3">The sequence shown here is derived from an EMBL/GenBank/DDBJ whole genome shotgun (WGS) entry which is preliminary data.</text>
</comment>
<evidence type="ECO:0000313" key="3">
    <source>
        <dbReference type="EMBL" id="GAA4288465.1"/>
    </source>
</evidence>
<dbReference type="Proteomes" id="UP001499841">
    <property type="component" value="Unassembled WGS sequence"/>
</dbReference>
<dbReference type="EMBL" id="BAABBA010000014">
    <property type="protein sequence ID" value="GAA4288465.1"/>
    <property type="molecule type" value="Genomic_DNA"/>
</dbReference>